<reference evidence="1 2" key="1">
    <citation type="submission" date="2005-07" db="EMBL/GenBank/DDBJ databases">
        <authorList>
            <person name="Mural R.J."/>
            <person name="Li P.W."/>
            <person name="Adams M.D."/>
            <person name="Amanatides P.G."/>
            <person name="Baden-Tillson H."/>
            <person name="Barnstead M."/>
            <person name="Chin S.H."/>
            <person name="Dew I."/>
            <person name="Evans C.A."/>
            <person name="Ferriera S."/>
            <person name="Flanigan M."/>
            <person name="Fosler C."/>
            <person name="Glodek A."/>
            <person name="Gu Z."/>
            <person name="Holt R.A."/>
            <person name="Jennings D."/>
            <person name="Kraft C.L."/>
            <person name="Lu F."/>
            <person name="Nguyen T."/>
            <person name="Nusskern D.R."/>
            <person name="Pfannkoch C.M."/>
            <person name="Sitter C."/>
            <person name="Sutton G.G."/>
            <person name="Venter J.C."/>
            <person name="Wang Z."/>
            <person name="Woodage T."/>
            <person name="Zheng X.H."/>
            <person name="Zhong F."/>
        </authorList>
    </citation>
    <scope>NUCLEOTIDE SEQUENCE [LARGE SCALE GENOMIC DNA]</scope>
    <source>
        <strain>BN</strain>
        <strain evidence="2">Sprague-Dawley</strain>
    </source>
</reference>
<gene>
    <name evidence="1" type="ORF">rCG_61198</name>
</gene>
<organism evidence="1 2">
    <name type="scientific">Rattus norvegicus</name>
    <name type="common">Rat</name>
    <dbReference type="NCBI Taxonomy" id="10116"/>
    <lineage>
        <taxon>Eukaryota</taxon>
        <taxon>Metazoa</taxon>
        <taxon>Chordata</taxon>
        <taxon>Craniata</taxon>
        <taxon>Vertebrata</taxon>
        <taxon>Euteleostomi</taxon>
        <taxon>Mammalia</taxon>
        <taxon>Eutheria</taxon>
        <taxon>Euarchontoglires</taxon>
        <taxon>Glires</taxon>
        <taxon>Rodentia</taxon>
        <taxon>Myomorpha</taxon>
        <taxon>Muroidea</taxon>
        <taxon>Muridae</taxon>
        <taxon>Murinae</taxon>
        <taxon>Rattus</taxon>
    </lineage>
</organism>
<dbReference type="AlphaFoldDB" id="A6KE03"/>
<sequence>MENSVLGLHDHRSYFLMWGVWHMFQTRNLAGSGELSNS</sequence>
<name>A6KE03_RAT</name>
<evidence type="ECO:0000313" key="2">
    <source>
        <dbReference type="Proteomes" id="UP000234681"/>
    </source>
</evidence>
<evidence type="ECO:0000313" key="1">
    <source>
        <dbReference type="EMBL" id="EDL88308.1"/>
    </source>
</evidence>
<protein>
    <submittedName>
        <fullName evidence="1">RCG61198</fullName>
    </submittedName>
</protein>
<proteinExistence type="predicted"/>
<accession>A6KE03</accession>
<dbReference type="EMBL" id="CH474040">
    <property type="protein sequence ID" value="EDL88308.1"/>
    <property type="molecule type" value="Genomic_DNA"/>
</dbReference>
<dbReference type="Proteomes" id="UP000234681">
    <property type="component" value="Chromosome 15"/>
</dbReference>